<dbReference type="PANTHER" id="PTHR43761">
    <property type="entry name" value="D-ISOMER SPECIFIC 2-HYDROXYACID DEHYDROGENASE FAMILY PROTEIN (AFU_ORTHOLOGUE AFUA_1G13630)"/>
    <property type="match status" value="1"/>
</dbReference>
<sequence>MTKISVLSDVHLLDEAKKCIKELSAEAVTFPDGENEDLEALVSRTGDAEIILVSPRTKITQLYLERCPGVRYIGVCGTSLTNLDVNALAQRGVVYTNVKDYGDEPTAEFIFMQLARLLRGVGNYQWKTEPHELMGKAIFIIGLGALGQAIARLALAYKMQVHYFSRTRKKK</sequence>
<gene>
    <name evidence="8" type="ORF">COU19_01165</name>
</gene>
<dbReference type="GO" id="GO:0051287">
    <property type="term" value="F:NAD binding"/>
    <property type="evidence" value="ECO:0007669"/>
    <property type="project" value="InterPro"/>
</dbReference>
<dbReference type="SUPFAM" id="SSF51735">
    <property type="entry name" value="NAD(P)-binding Rossmann-fold domains"/>
    <property type="match status" value="1"/>
</dbReference>
<evidence type="ECO:0000256" key="5">
    <source>
        <dbReference type="SAM" id="Phobius"/>
    </source>
</evidence>
<dbReference type="Pfam" id="PF02826">
    <property type="entry name" value="2-Hacid_dh_C"/>
    <property type="match status" value="1"/>
</dbReference>
<dbReference type="GO" id="GO:0016616">
    <property type="term" value="F:oxidoreductase activity, acting on the CH-OH group of donors, NAD or NADP as acceptor"/>
    <property type="evidence" value="ECO:0007669"/>
    <property type="project" value="InterPro"/>
</dbReference>
<dbReference type="InterPro" id="IPR050418">
    <property type="entry name" value="D-iso_2-hydroxyacid_DH_PdxB"/>
</dbReference>
<evidence type="ECO:0000259" key="7">
    <source>
        <dbReference type="Pfam" id="PF02826"/>
    </source>
</evidence>
<dbReference type="Proteomes" id="UP000230179">
    <property type="component" value="Unassembled WGS sequence"/>
</dbReference>
<dbReference type="Gene3D" id="3.40.50.720">
    <property type="entry name" value="NAD(P)-binding Rossmann-like Domain"/>
    <property type="match status" value="2"/>
</dbReference>
<dbReference type="AlphaFoldDB" id="A0A2H0UA77"/>
<keyword evidence="5" id="KW-0812">Transmembrane</keyword>
<evidence type="ECO:0000256" key="2">
    <source>
        <dbReference type="ARBA" id="ARBA00023002"/>
    </source>
</evidence>
<dbReference type="InterPro" id="IPR006139">
    <property type="entry name" value="D-isomer_2_OHA_DH_cat_dom"/>
</dbReference>
<comment type="similarity">
    <text evidence="1 4">Belongs to the D-isomer specific 2-hydroxyacid dehydrogenase family.</text>
</comment>
<evidence type="ECO:0000313" key="9">
    <source>
        <dbReference type="Proteomes" id="UP000230179"/>
    </source>
</evidence>
<dbReference type="InterPro" id="IPR036291">
    <property type="entry name" value="NAD(P)-bd_dom_sf"/>
</dbReference>
<feature type="transmembrane region" description="Helical" evidence="5">
    <location>
        <begin position="137"/>
        <end position="157"/>
    </location>
</feature>
<dbReference type="EMBL" id="PFBL01000008">
    <property type="protein sequence ID" value="PIR83324.1"/>
    <property type="molecule type" value="Genomic_DNA"/>
</dbReference>
<keyword evidence="5" id="KW-0472">Membrane</keyword>
<feature type="domain" description="D-isomer specific 2-hydroxyacid dehydrogenase NAD-binding" evidence="7">
    <location>
        <begin position="120"/>
        <end position="170"/>
    </location>
</feature>
<keyword evidence="3" id="KW-0520">NAD</keyword>
<evidence type="ECO:0000256" key="4">
    <source>
        <dbReference type="RuleBase" id="RU003719"/>
    </source>
</evidence>
<evidence type="ECO:0000256" key="1">
    <source>
        <dbReference type="ARBA" id="ARBA00005854"/>
    </source>
</evidence>
<organism evidence="8 9">
    <name type="scientific">Candidatus Kaiserbacteria bacterium CG10_big_fil_rev_8_21_14_0_10_56_12</name>
    <dbReference type="NCBI Taxonomy" id="1974611"/>
    <lineage>
        <taxon>Bacteria</taxon>
        <taxon>Candidatus Kaiseribacteriota</taxon>
    </lineage>
</organism>
<keyword evidence="5" id="KW-1133">Transmembrane helix</keyword>
<feature type="domain" description="D-isomer specific 2-hydroxyacid dehydrogenase catalytic" evidence="6">
    <location>
        <begin position="16"/>
        <end position="110"/>
    </location>
</feature>
<keyword evidence="2 4" id="KW-0560">Oxidoreductase</keyword>
<comment type="caution">
    <text evidence="8">The sequence shown here is derived from an EMBL/GenBank/DDBJ whole genome shotgun (WGS) entry which is preliminary data.</text>
</comment>
<name>A0A2H0UA77_9BACT</name>
<dbReference type="InterPro" id="IPR006140">
    <property type="entry name" value="D-isomer_DH_NAD-bd"/>
</dbReference>
<protein>
    <recommendedName>
        <fullName evidence="10">D-isomer specific 2-hydroxyacid dehydrogenase catalytic domain-containing protein</fullName>
    </recommendedName>
</protein>
<evidence type="ECO:0008006" key="10">
    <source>
        <dbReference type="Google" id="ProtNLM"/>
    </source>
</evidence>
<accession>A0A2H0UA77</accession>
<evidence type="ECO:0000259" key="6">
    <source>
        <dbReference type="Pfam" id="PF00389"/>
    </source>
</evidence>
<evidence type="ECO:0000256" key="3">
    <source>
        <dbReference type="ARBA" id="ARBA00023027"/>
    </source>
</evidence>
<reference evidence="9" key="1">
    <citation type="submission" date="2017-09" db="EMBL/GenBank/DDBJ databases">
        <title>Depth-based differentiation of microbial function through sediment-hosted aquifers and enrichment of novel symbionts in the deep terrestrial subsurface.</title>
        <authorList>
            <person name="Probst A.J."/>
            <person name="Ladd B."/>
            <person name="Jarett J.K."/>
            <person name="Geller-Mcgrath D.E."/>
            <person name="Sieber C.M.K."/>
            <person name="Emerson J.B."/>
            <person name="Anantharaman K."/>
            <person name="Thomas B.C."/>
            <person name="Malmstrom R."/>
            <person name="Stieglmeier M."/>
            <person name="Klingl A."/>
            <person name="Woyke T."/>
            <person name="Ryan C.M."/>
            <person name="Banfield J.F."/>
        </authorList>
    </citation>
    <scope>NUCLEOTIDE SEQUENCE [LARGE SCALE GENOMIC DNA]</scope>
</reference>
<dbReference type="PANTHER" id="PTHR43761:SF1">
    <property type="entry name" value="D-ISOMER SPECIFIC 2-HYDROXYACID DEHYDROGENASE CATALYTIC DOMAIN-CONTAINING PROTEIN-RELATED"/>
    <property type="match status" value="1"/>
</dbReference>
<proteinExistence type="inferred from homology"/>
<dbReference type="Pfam" id="PF00389">
    <property type="entry name" value="2-Hacid_dh"/>
    <property type="match status" value="1"/>
</dbReference>
<evidence type="ECO:0000313" key="8">
    <source>
        <dbReference type="EMBL" id="PIR83324.1"/>
    </source>
</evidence>
<dbReference type="SUPFAM" id="SSF52283">
    <property type="entry name" value="Formate/glycerate dehydrogenase catalytic domain-like"/>
    <property type="match status" value="1"/>
</dbReference>